<evidence type="ECO:0000313" key="1">
    <source>
        <dbReference type="EMBL" id="GAC42491.1"/>
    </source>
</evidence>
<feature type="non-terminal residue" evidence="1">
    <location>
        <position position="1"/>
    </location>
</feature>
<organism evidence="1 2">
    <name type="scientific">Paenibacillus popilliae ATCC 14706</name>
    <dbReference type="NCBI Taxonomy" id="1212764"/>
    <lineage>
        <taxon>Bacteria</taxon>
        <taxon>Bacillati</taxon>
        <taxon>Bacillota</taxon>
        <taxon>Bacilli</taxon>
        <taxon>Bacillales</taxon>
        <taxon>Paenibacillaceae</taxon>
        <taxon>Paenibacillus</taxon>
    </lineage>
</organism>
<sequence length="34" mass="3779">YVAAFEIAGLAIGGIYVHPYCGALERLRLLEERD</sequence>
<dbReference type="Proteomes" id="UP000029453">
    <property type="component" value="Unassembled WGS sequence"/>
</dbReference>
<reference evidence="1 2" key="1">
    <citation type="submission" date="2012-10" db="EMBL/GenBank/DDBJ databases">
        <title>Draft Genome Sequence of Paenibacillus popilliae ATCC 14706T.</title>
        <authorList>
            <person name="Iiyama K."/>
            <person name="Mori K."/>
            <person name="Mon H."/>
            <person name="Chieda Y."/>
            <person name="Lee J.M."/>
            <person name="Kusakabe T."/>
            <person name="Tashiro K."/>
            <person name="Asano S."/>
            <person name="Yasunaga-Aoki C."/>
            <person name="Shimizu S."/>
        </authorList>
    </citation>
    <scope>NUCLEOTIDE SEQUENCE [LARGE SCALE GENOMIC DNA]</scope>
    <source>
        <strain evidence="1 2">ATCC 14706</strain>
    </source>
</reference>
<evidence type="ECO:0000313" key="2">
    <source>
        <dbReference type="Proteomes" id="UP000029453"/>
    </source>
</evidence>
<name>M9LPK0_PAEPP</name>
<gene>
    <name evidence="1" type="ORF">PPOP_1848</name>
</gene>
<accession>M9LPK0</accession>
<comment type="caution">
    <text evidence="1">The sequence shown here is derived from an EMBL/GenBank/DDBJ whole genome shotgun (WGS) entry which is preliminary data.</text>
</comment>
<proteinExistence type="predicted"/>
<protein>
    <submittedName>
        <fullName evidence="1">Uncharacterized protein</fullName>
    </submittedName>
</protein>
<dbReference type="EMBL" id="BALG01000103">
    <property type="protein sequence ID" value="GAC42491.1"/>
    <property type="molecule type" value="Genomic_DNA"/>
</dbReference>
<dbReference type="AlphaFoldDB" id="M9LPK0"/>
<keyword evidence="2" id="KW-1185">Reference proteome</keyword>